<name>A0ABX1RB46_9PSEU</name>
<reference evidence="4 5" key="1">
    <citation type="submission" date="2020-04" db="EMBL/GenBank/DDBJ databases">
        <authorList>
            <person name="Klaysubun C."/>
            <person name="Duangmal K."/>
            <person name="Lipun K."/>
        </authorList>
    </citation>
    <scope>NUCLEOTIDE SEQUENCE [LARGE SCALE GENOMIC DNA]</scope>
    <source>
        <strain evidence="4 5">JCM 11839</strain>
    </source>
</reference>
<dbReference type="Gene3D" id="3.10.580.10">
    <property type="entry name" value="CBS-domain"/>
    <property type="match status" value="2"/>
</dbReference>
<dbReference type="PROSITE" id="PS51371">
    <property type="entry name" value="CBS"/>
    <property type="match status" value="4"/>
</dbReference>
<evidence type="ECO:0000313" key="5">
    <source>
        <dbReference type="Proteomes" id="UP001296706"/>
    </source>
</evidence>
<dbReference type="PANTHER" id="PTHR43080:SF2">
    <property type="entry name" value="CBS DOMAIN-CONTAINING PROTEIN"/>
    <property type="match status" value="1"/>
</dbReference>
<evidence type="ECO:0000256" key="1">
    <source>
        <dbReference type="ARBA" id="ARBA00023122"/>
    </source>
</evidence>
<feature type="domain" description="CBS" evidence="3">
    <location>
        <begin position="231"/>
        <end position="277"/>
    </location>
</feature>
<gene>
    <name evidence="4" type="ORF">HF577_07070</name>
</gene>
<proteinExistence type="predicted"/>
<protein>
    <submittedName>
        <fullName evidence="4">CBS domain-containing protein</fullName>
    </submittedName>
</protein>
<sequence length="277" mass="29789">MTSRVVTVRSDEPLSAVVERMTRFGFSALPVVSPSFRLVGMVSLLDVLRFREEHDAEGAEADGRVRVEEIMSPDVLSMSPTANVSVVAQRLRSHGELRVMPVVQGGRLVGVVTRGDLLRHLDLGSLRTGQRRLFGGRDKPEDALFALEQRRRTGPPPVAATPVQEVMTREVITVGSAERVAVAAEVMLHHRHSALPVVDGENRLVGIISEADILADPLAGRSAHTTVNAVMTRAPITVDAGATVGEARALVADRGMRTVPVVDGDRLVGVLSRSDLL</sequence>
<feature type="domain" description="CBS" evidence="3">
    <location>
        <begin position="1"/>
        <end position="57"/>
    </location>
</feature>
<dbReference type="PANTHER" id="PTHR43080">
    <property type="entry name" value="CBS DOMAIN-CONTAINING PROTEIN CBSX3, MITOCHONDRIAL"/>
    <property type="match status" value="1"/>
</dbReference>
<dbReference type="InterPro" id="IPR051257">
    <property type="entry name" value="Diverse_CBS-Domain"/>
</dbReference>
<dbReference type="SMART" id="SM00116">
    <property type="entry name" value="CBS"/>
    <property type="match status" value="4"/>
</dbReference>
<evidence type="ECO:0000256" key="2">
    <source>
        <dbReference type="PROSITE-ProRule" id="PRU00703"/>
    </source>
</evidence>
<organism evidence="4 5">
    <name type="scientific">Pseudonocardia xinjiangensis</name>
    <dbReference type="NCBI Taxonomy" id="75289"/>
    <lineage>
        <taxon>Bacteria</taxon>
        <taxon>Bacillati</taxon>
        <taxon>Actinomycetota</taxon>
        <taxon>Actinomycetes</taxon>
        <taxon>Pseudonocardiales</taxon>
        <taxon>Pseudonocardiaceae</taxon>
        <taxon>Pseudonocardia</taxon>
    </lineage>
</organism>
<evidence type="ECO:0000313" key="4">
    <source>
        <dbReference type="EMBL" id="NMH76859.1"/>
    </source>
</evidence>
<dbReference type="RefSeq" id="WP_344015703.1">
    <property type="nucleotide sequence ID" value="NZ_BAAAJH010000003.1"/>
</dbReference>
<feature type="domain" description="CBS" evidence="3">
    <location>
        <begin position="71"/>
        <end position="128"/>
    </location>
</feature>
<dbReference type="Pfam" id="PF00571">
    <property type="entry name" value="CBS"/>
    <property type="match status" value="4"/>
</dbReference>
<dbReference type="SUPFAM" id="SSF54631">
    <property type="entry name" value="CBS-domain pair"/>
    <property type="match status" value="2"/>
</dbReference>
<feature type="domain" description="CBS" evidence="3">
    <location>
        <begin position="167"/>
        <end position="226"/>
    </location>
</feature>
<keyword evidence="5" id="KW-1185">Reference proteome</keyword>
<comment type="caution">
    <text evidence="4">The sequence shown here is derived from an EMBL/GenBank/DDBJ whole genome shotgun (WGS) entry which is preliminary data.</text>
</comment>
<dbReference type="EMBL" id="JAAXKY010000014">
    <property type="protein sequence ID" value="NMH76859.1"/>
    <property type="molecule type" value="Genomic_DNA"/>
</dbReference>
<accession>A0ABX1RB46</accession>
<evidence type="ECO:0000259" key="3">
    <source>
        <dbReference type="PROSITE" id="PS51371"/>
    </source>
</evidence>
<dbReference type="Proteomes" id="UP001296706">
    <property type="component" value="Unassembled WGS sequence"/>
</dbReference>
<dbReference type="InterPro" id="IPR046342">
    <property type="entry name" value="CBS_dom_sf"/>
</dbReference>
<dbReference type="InterPro" id="IPR000644">
    <property type="entry name" value="CBS_dom"/>
</dbReference>
<keyword evidence="1 2" id="KW-0129">CBS domain</keyword>